<evidence type="ECO:0000256" key="3">
    <source>
        <dbReference type="HAMAP-Rule" id="MF_00376"/>
    </source>
</evidence>
<dbReference type="GO" id="GO:0004140">
    <property type="term" value="F:dephospho-CoA kinase activity"/>
    <property type="evidence" value="ECO:0007669"/>
    <property type="project" value="UniProtKB-EC"/>
</dbReference>
<dbReference type="SUPFAM" id="SSF52540">
    <property type="entry name" value="P-loop containing nucleoside triphosphate hydrolases"/>
    <property type="match status" value="1"/>
</dbReference>
<dbReference type="Proteomes" id="UP000631576">
    <property type="component" value="Unassembled WGS sequence"/>
</dbReference>
<comment type="similarity">
    <text evidence="3">Belongs to the CoaE family.</text>
</comment>
<comment type="subcellular location">
    <subcellularLocation>
        <location evidence="3">Cytoplasm</location>
    </subcellularLocation>
</comment>
<comment type="pathway">
    <text evidence="3">Cofactor biosynthesis; coenzyme A biosynthesis; CoA from (R)-pantothenate: step 5/5.</text>
</comment>
<reference evidence="5 6" key="1">
    <citation type="submission" date="2020-08" db="EMBL/GenBank/DDBJ databases">
        <title>Genome public.</title>
        <authorList>
            <person name="Liu C."/>
            <person name="Sun Q."/>
        </authorList>
    </citation>
    <scope>NUCLEOTIDE SEQUENCE [LARGE SCALE GENOMIC DNA]</scope>
    <source>
        <strain evidence="5 6">NSJ-13</strain>
    </source>
</reference>
<dbReference type="CDD" id="cd02022">
    <property type="entry name" value="DPCK"/>
    <property type="match status" value="1"/>
</dbReference>
<sequence length="193" mass="21964">MKVIGITGGVGSGKSQVLGYLEKTYKAKVCQLDEVAKELQKSGKPCFQKIVETFGEQVVGEDGELNRPVLSSIVFQDADKLEMLNEIVHPQVKVEVTRRIIEEKKKDTPLFVIESALLPESGYEDICQEMWYIYTKESIRRERLKASRGYSDERITRMIASQTPEELFREVCTHVIDNSGDFKDTEKQIGEIL</sequence>
<evidence type="ECO:0000256" key="2">
    <source>
        <dbReference type="ARBA" id="ARBA00022840"/>
    </source>
</evidence>
<keyword evidence="1 3" id="KW-0547">Nucleotide-binding</keyword>
<protein>
    <recommendedName>
        <fullName evidence="3 4">Dephospho-CoA kinase</fullName>
        <ecNumber evidence="3 4">2.7.1.24</ecNumber>
    </recommendedName>
    <alternativeName>
        <fullName evidence="3">Dephosphocoenzyme A kinase</fullName>
    </alternativeName>
</protein>
<comment type="catalytic activity">
    <reaction evidence="3">
        <text>3'-dephospho-CoA + ATP = ADP + CoA + H(+)</text>
        <dbReference type="Rhea" id="RHEA:18245"/>
        <dbReference type="ChEBI" id="CHEBI:15378"/>
        <dbReference type="ChEBI" id="CHEBI:30616"/>
        <dbReference type="ChEBI" id="CHEBI:57287"/>
        <dbReference type="ChEBI" id="CHEBI:57328"/>
        <dbReference type="ChEBI" id="CHEBI:456216"/>
        <dbReference type="EC" id="2.7.1.24"/>
    </reaction>
</comment>
<evidence type="ECO:0000256" key="4">
    <source>
        <dbReference type="NCBIfam" id="TIGR00152"/>
    </source>
</evidence>
<keyword evidence="2 3" id="KW-0067">ATP-binding</keyword>
<keyword evidence="3" id="KW-0173">Coenzyme A biosynthesis</keyword>
<keyword evidence="3 5" id="KW-0808">Transferase</keyword>
<dbReference type="NCBIfam" id="TIGR00152">
    <property type="entry name" value="dephospho-CoA kinase"/>
    <property type="match status" value="1"/>
</dbReference>
<evidence type="ECO:0000313" key="6">
    <source>
        <dbReference type="Proteomes" id="UP000631576"/>
    </source>
</evidence>
<evidence type="ECO:0000256" key="1">
    <source>
        <dbReference type="ARBA" id="ARBA00022741"/>
    </source>
</evidence>
<dbReference type="EMBL" id="JACOPE010000001">
    <property type="protein sequence ID" value="MBC5683741.1"/>
    <property type="molecule type" value="Genomic_DNA"/>
</dbReference>
<gene>
    <name evidence="3" type="primary">coaE</name>
    <name evidence="5" type="ORF">H8S40_09210</name>
</gene>
<dbReference type="PANTHER" id="PTHR10695">
    <property type="entry name" value="DEPHOSPHO-COA KINASE-RELATED"/>
    <property type="match status" value="1"/>
</dbReference>
<dbReference type="InterPro" id="IPR001977">
    <property type="entry name" value="Depp_CoAkinase"/>
</dbReference>
<accession>A0ABR7G8H7</accession>
<feature type="binding site" evidence="3">
    <location>
        <begin position="11"/>
        <end position="16"/>
    </location>
    <ligand>
        <name>ATP</name>
        <dbReference type="ChEBI" id="CHEBI:30616"/>
    </ligand>
</feature>
<proteinExistence type="inferred from homology"/>
<dbReference type="EC" id="2.7.1.24" evidence="3 4"/>
<dbReference type="HAMAP" id="MF_00376">
    <property type="entry name" value="Dephospho_CoA_kinase"/>
    <property type="match status" value="1"/>
</dbReference>
<evidence type="ECO:0000313" key="5">
    <source>
        <dbReference type="EMBL" id="MBC5683741.1"/>
    </source>
</evidence>
<keyword evidence="3" id="KW-0963">Cytoplasm</keyword>
<dbReference type="InterPro" id="IPR027417">
    <property type="entry name" value="P-loop_NTPase"/>
</dbReference>
<dbReference type="Pfam" id="PF01121">
    <property type="entry name" value="CoaE"/>
    <property type="match status" value="1"/>
</dbReference>
<keyword evidence="6" id="KW-1185">Reference proteome</keyword>
<dbReference type="Gene3D" id="3.40.50.300">
    <property type="entry name" value="P-loop containing nucleotide triphosphate hydrolases"/>
    <property type="match status" value="1"/>
</dbReference>
<dbReference type="PROSITE" id="PS51219">
    <property type="entry name" value="DPCK"/>
    <property type="match status" value="1"/>
</dbReference>
<organism evidence="5 6">
    <name type="scientific">Ruminococcus hominis</name>
    <dbReference type="NCBI Taxonomy" id="2763065"/>
    <lineage>
        <taxon>Bacteria</taxon>
        <taxon>Bacillati</taxon>
        <taxon>Bacillota</taxon>
        <taxon>Clostridia</taxon>
        <taxon>Eubacteriales</taxon>
        <taxon>Oscillospiraceae</taxon>
        <taxon>Ruminococcus</taxon>
    </lineage>
</organism>
<dbReference type="RefSeq" id="WP_186865104.1">
    <property type="nucleotide sequence ID" value="NZ_JACOPE010000001.1"/>
</dbReference>
<keyword evidence="3 5" id="KW-0418">Kinase</keyword>
<comment type="caution">
    <text evidence="5">The sequence shown here is derived from an EMBL/GenBank/DDBJ whole genome shotgun (WGS) entry which is preliminary data.</text>
</comment>
<dbReference type="PANTHER" id="PTHR10695:SF46">
    <property type="entry name" value="BIFUNCTIONAL COENZYME A SYNTHASE-RELATED"/>
    <property type="match status" value="1"/>
</dbReference>
<comment type="function">
    <text evidence="3">Catalyzes the phosphorylation of the 3'-hydroxyl group of dephosphocoenzyme A to form coenzyme A.</text>
</comment>
<name>A0ABR7G8H7_9FIRM</name>